<evidence type="ECO:0000256" key="8">
    <source>
        <dbReference type="ARBA" id="ARBA00048793"/>
    </source>
</evidence>
<dbReference type="GO" id="GO:0008677">
    <property type="term" value="F:2-dehydropantoate 2-reductase activity"/>
    <property type="evidence" value="ECO:0007669"/>
    <property type="project" value="UniProtKB-EC"/>
</dbReference>
<dbReference type="eggNOG" id="COG1893">
    <property type="taxonomic scope" value="Bacteria"/>
</dbReference>
<dbReference type="InterPro" id="IPR013752">
    <property type="entry name" value="KPA_reductase"/>
</dbReference>
<dbReference type="Proteomes" id="UP000006431">
    <property type="component" value="Unassembled WGS sequence"/>
</dbReference>
<gene>
    <name evidence="12" type="primary">apbA</name>
    <name evidence="12" type="ORF">SMGD1_1065</name>
</gene>
<evidence type="ECO:0000313" key="13">
    <source>
        <dbReference type="Proteomes" id="UP000006431"/>
    </source>
</evidence>
<dbReference type="Gene3D" id="3.40.50.720">
    <property type="entry name" value="NAD(P)-binding Rossmann-like Domain"/>
    <property type="match status" value="1"/>
</dbReference>
<dbReference type="STRING" id="929558.SMGD1_1065"/>
<dbReference type="RefSeq" id="WP_008336400.1">
    <property type="nucleotide sequence ID" value="NZ_AFRZ01000001.1"/>
</dbReference>
<feature type="domain" description="Ketopantoate reductase C-terminal" evidence="11">
    <location>
        <begin position="172"/>
        <end position="287"/>
    </location>
</feature>
<proteinExistence type="inferred from homology"/>
<name>B6BGG1_SULGG</name>
<dbReference type="PANTHER" id="PTHR21708:SF26">
    <property type="entry name" value="2-DEHYDROPANTOATE 2-REDUCTASE"/>
    <property type="match status" value="1"/>
</dbReference>
<dbReference type="PATRIC" id="fig|929558.5.peg.1060"/>
<dbReference type="SUPFAM" id="SSF51735">
    <property type="entry name" value="NAD(P)-binding Rossmann-fold domains"/>
    <property type="match status" value="1"/>
</dbReference>
<comment type="pathway">
    <text evidence="1 9">Cofactor biosynthesis; (R)-pantothenate biosynthesis; (R)-pantoate from 3-methyl-2-oxobutanoate: step 2/2.</text>
</comment>
<accession>B6BGG1</accession>
<dbReference type="HOGENOM" id="CLU_031468_6_1_7"/>
<dbReference type="SUPFAM" id="SSF48179">
    <property type="entry name" value="6-phosphogluconate dehydrogenase C-terminal domain-like"/>
    <property type="match status" value="1"/>
</dbReference>
<comment type="similarity">
    <text evidence="2 9">Belongs to the ketopantoate reductase family.</text>
</comment>
<keyword evidence="5 9" id="KW-0521">NADP</keyword>
<feature type="domain" description="Ketopantoate reductase N-terminal" evidence="10">
    <location>
        <begin position="3"/>
        <end position="139"/>
    </location>
</feature>
<dbReference type="Pfam" id="PF08546">
    <property type="entry name" value="ApbA_C"/>
    <property type="match status" value="1"/>
</dbReference>
<accession>H1FYG3</accession>
<evidence type="ECO:0000259" key="11">
    <source>
        <dbReference type="Pfam" id="PF08546"/>
    </source>
</evidence>
<dbReference type="PANTHER" id="PTHR21708">
    <property type="entry name" value="PROBABLE 2-DEHYDROPANTOATE 2-REDUCTASE"/>
    <property type="match status" value="1"/>
</dbReference>
<evidence type="ECO:0000313" key="12">
    <source>
        <dbReference type="EMBL" id="EHP29589.1"/>
    </source>
</evidence>
<evidence type="ECO:0000256" key="1">
    <source>
        <dbReference type="ARBA" id="ARBA00004994"/>
    </source>
</evidence>
<evidence type="ECO:0000256" key="5">
    <source>
        <dbReference type="ARBA" id="ARBA00022857"/>
    </source>
</evidence>
<dbReference type="InterPro" id="IPR051402">
    <property type="entry name" value="KPR-Related"/>
</dbReference>
<dbReference type="NCBIfam" id="TIGR00745">
    <property type="entry name" value="apbA_panE"/>
    <property type="match status" value="1"/>
</dbReference>
<comment type="caution">
    <text evidence="12">The sequence shown here is derived from an EMBL/GenBank/DDBJ whole genome shotgun (WGS) entry which is preliminary data.</text>
</comment>
<reference evidence="12 13" key="1">
    <citation type="journal article" date="2012" name="Proc. Natl. Acad. Sci. U.S.A.">
        <title>Genome and physiology of a model Epsilonproteobacterium responsible for sulfide detoxification in marine oxygen depletion zones.</title>
        <authorList>
            <person name="Grote J."/>
            <person name="Schott T."/>
            <person name="Bruckner C.G."/>
            <person name="Glockner F.O."/>
            <person name="Jost G."/>
            <person name="Teeling H."/>
            <person name="Labrenz M."/>
            <person name="Jurgens K."/>
        </authorList>
    </citation>
    <scope>NUCLEOTIDE SEQUENCE [LARGE SCALE GENOMIC DNA]</scope>
    <source>
        <strain evidence="12 13">GD1</strain>
    </source>
</reference>
<dbReference type="GO" id="GO:0015940">
    <property type="term" value="P:pantothenate biosynthetic process"/>
    <property type="evidence" value="ECO:0007669"/>
    <property type="project" value="UniProtKB-UniPathway"/>
</dbReference>
<evidence type="ECO:0000256" key="7">
    <source>
        <dbReference type="ARBA" id="ARBA00032024"/>
    </source>
</evidence>
<dbReference type="EMBL" id="AFRZ01000001">
    <property type="protein sequence ID" value="EHP29589.1"/>
    <property type="molecule type" value="Genomic_DNA"/>
</dbReference>
<dbReference type="EC" id="1.1.1.169" evidence="3 9"/>
<dbReference type="InterPro" id="IPR008927">
    <property type="entry name" value="6-PGluconate_DH-like_C_sf"/>
</dbReference>
<keyword evidence="9" id="KW-0566">Pantothenate biosynthesis</keyword>
<comment type="function">
    <text evidence="9">Catalyzes the NADPH-dependent reduction of ketopantoate into pantoic acid.</text>
</comment>
<dbReference type="UniPathway" id="UPA00028">
    <property type="reaction ID" value="UER00004"/>
</dbReference>
<sequence>MRVAVIGLGGVGGYIAANLTKSTHKIVGFARDEHLLKIKKDGIKIVEDNSSWSVKLDARELNEANGYFDVVLFCVKSYDLQKSYEAISKYVDANTIIVSFSNGVSNGNLLRKLSKSKVLDGCVYILSHIESHGVIRKKGNIFLAVFGGLEYESAILKSIFDDSSLRAKISEDIKIDIWKKYIFISAFATLTSYYDRSIGYLHDKHYDEVKSVLKEISDVASAKGIDIKSEIEKALYTASKVPKDSYTSMHLDFKNDKRVELESLCGYIVKEAKISGVKTPLMSKMYGELLK</sequence>
<dbReference type="GO" id="GO:0005737">
    <property type="term" value="C:cytoplasm"/>
    <property type="evidence" value="ECO:0007669"/>
    <property type="project" value="TreeGrafter"/>
</dbReference>
<dbReference type="InterPro" id="IPR036291">
    <property type="entry name" value="NAD(P)-bd_dom_sf"/>
</dbReference>
<dbReference type="OrthoDB" id="5333395at2"/>
<dbReference type="Pfam" id="PF02558">
    <property type="entry name" value="ApbA"/>
    <property type="match status" value="1"/>
</dbReference>
<organism evidence="12 13">
    <name type="scientific">Sulfurimonas gotlandica (strain DSM 19862 / JCM 16533 / GD1)</name>
    <dbReference type="NCBI Taxonomy" id="929558"/>
    <lineage>
        <taxon>Bacteria</taxon>
        <taxon>Pseudomonadati</taxon>
        <taxon>Campylobacterota</taxon>
        <taxon>Epsilonproteobacteria</taxon>
        <taxon>Campylobacterales</taxon>
        <taxon>Sulfurimonadaceae</taxon>
        <taxon>Sulfurimonas</taxon>
    </lineage>
</organism>
<evidence type="ECO:0000256" key="4">
    <source>
        <dbReference type="ARBA" id="ARBA00019465"/>
    </source>
</evidence>
<protein>
    <recommendedName>
        <fullName evidence="4 9">2-dehydropantoate 2-reductase</fullName>
        <ecNumber evidence="3 9">1.1.1.169</ecNumber>
    </recommendedName>
    <alternativeName>
        <fullName evidence="7 9">Ketopantoate reductase</fullName>
    </alternativeName>
</protein>
<evidence type="ECO:0000256" key="3">
    <source>
        <dbReference type="ARBA" id="ARBA00013014"/>
    </source>
</evidence>
<keyword evidence="6 9" id="KW-0560">Oxidoreductase</keyword>
<evidence type="ECO:0000256" key="9">
    <source>
        <dbReference type="RuleBase" id="RU362068"/>
    </source>
</evidence>
<evidence type="ECO:0000259" key="10">
    <source>
        <dbReference type="Pfam" id="PF02558"/>
    </source>
</evidence>
<evidence type="ECO:0000256" key="2">
    <source>
        <dbReference type="ARBA" id="ARBA00007870"/>
    </source>
</evidence>
<dbReference type="InterPro" id="IPR003710">
    <property type="entry name" value="ApbA"/>
</dbReference>
<evidence type="ECO:0000256" key="6">
    <source>
        <dbReference type="ARBA" id="ARBA00023002"/>
    </source>
</evidence>
<dbReference type="InterPro" id="IPR013332">
    <property type="entry name" value="KPR_N"/>
</dbReference>
<dbReference type="AlphaFoldDB" id="B6BGG1"/>
<comment type="catalytic activity">
    <reaction evidence="8 9">
        <text>(R)-pantoate + NADP(+) = 2-dehydropantoate + NADPH + H(+)</text>
        <dbReference type="Rhea" id="RHEA:16233"/>
        <dbReference type="ChEBI" id="CHEBI:11561"/>
        <dbReference type="ChEBI" id="CHEBI:15378"/>
        <dbReference type="ChEBI" id="CHEBI:15980"/>
        <dbReference type="ChEBI" id="CHEBI:57783"/>
        <dbReference type="ChEBI" id="CHEBI:58349"/>
        <dbReference type="EC" id="1.1.1.169"/>
    </reaction>
</comment>
<dbReference type="Gene3D" id="1.10.1040.10">
    <property type="entry name" value="N-(1-d-carboxylethyl)-l-norvaline Dehydrogenase, domain 2"/>
    <property type="match status" value="1"/>
</dbReference>
<dbReference type="InterPro" id="IPR013328">
    <property type="entry name" value="6PGD_dom2"/>
</dbReference>
<keyword evidence="13" id="KW-1185">Reference proteome</keyword>